<feature type="repeat" description="WD" evidence="3">
    <location>
        <begin position="150"/>
        <end position="191"/>
    </location>
</feature>
<dbReference type="SUPFAM" id="SSF50978">
    <property type="entry name" value="WD40 repeat-like"/>
    <property type="match status" value="1"/>
</dbReference>
<protein>
    <submittedName>
        <fullName evidence="4">Uncharacterized protein</fullName>
    </submittedName>
</protein>
<organism evidence="4">
    <name type="scientific">Timema bartmani</name>
    <dbReference type="NCBI Taxonomy" id="61472"/>
    <lineage>
        <taxon>Eukaryota</taxon>
        <taxon>Metazoa</taxon>
        <taxon>Ecdysozoa</taxon>
        <taxon>Arthropoda</taxon>
        <taxon>Hexapoda</taxon>
        <taxon>Insecta</taxon>
        <taxon>Pterygota</taxon>
        <taxon>Neoptera</taxon>
        <taxon>Polyneoptera</taxon>
        <taxon>Phasmatodea</taxon>
        <taxon>Timematodea</taxon>
        <taxon>Timematoidea</taxon>
        <taxon>Timematidae</taxon>
        <taxon>Timema</taxon>
    </lineage>
</organism>
<dbReference type="InterPro" id="IPR036322">
    <property type="entry name" value="WD40_repeat_dom_sf"/>
</dbReference>
<dbReference type="InterPro" id="IPR015943">
    <property type="entry name" value="WD40/YVTN_repeat-like_dom_sf"/>
</dbReference>
<keyword evidence="1 3" id="KW-0853">WD repeat</keyword>
<dbReference type="PROSITE" id="PS50294">
    <property type="entry name" value="WD_REPEATS_REGION"/>
    <property type="match status" value="5"/>
</dbReference>
<feature type="repeat" description="WD" evidence="3">
    <location>
        <begin position="57"/>
        <end position="98"/>
    </location>
</feature>
<gene>
    <name evidence="4" type="ORF">TBIB3V08_LOCUS2861</name>
</gene>
<keyword evidence="2" id="KW-0677">Repeat</keyword>
<name>A0A7R9HXY8_9NEOP</name>
<dbReference type="InterPro" id="IPR001680">
    <property type="entry name" value="WD40_rpt"/>
</dbReference>
<dbReference type="PROSITE" id="PS00678">
    <property type="entry name" value="WD_REPEATS_1"/>
    <property type="match status" value="1"/>
</dbReference>
<feature type="repeat" description="WD" evidence="3">
    <location>
        <begin position="192"/>
        <end position="233"/>
    </location>
</feature>
<dbReference type="PRINTS" id="PR00320">
    <property type="entry name" value="GPROTEINBRPT"/>
</dbReference>
<evidence type="ECO:0000256" key="3">
    <source>
        <dbReference type="PROSITE-ProRule" id="PRU00221"/>
    </source>
</evidence>
<dbReference type="Gene3D" id="2.130.10.10">
    <property type="entry name" value="YVTN repeat-like/Quinoprotein amine dehydrogenase"/>
    <property type="match status" value="2"/>
</dbReference>
<dbReference type="InterPro" id="IPR020472">
    <property type="entry name" value="WD40_PAC1"/>
</dbReference>
<accession>A0A7R9HXY8</accession>
<feature type="repeat" description="WD" evidence="3">
    <location>
        <begin position="13"/>
        <end position="45"/>
    </location>
</feature>
<dbReference type="Pfam" id="PF00400">
    <property type="entry name" value="WD40"/>
    <property type="match status" value="5"/>
</dbReference>
<sequence>MAQVSLVIRDEVEPRHRAGVNSLQYDPQLHRLYSAGRDSIIRIWNCKNMKDPYIQSMEHHTDWVNDIVLCCGGKNLISASSDTTVKVWNAHKGFCMSTLRTHKDYVKALAYARDREQVASAGLDRAIFLWDVNTLTALTASNNTVTTSSLNGNKDSIYSLAMNPSGTAIVSGSTEKVLRVWDPRTCAKLMKLKGHADNVKALVLNRDGTQCLSGSSDGTIKLWSLGQQRCVSTIRVHDEGVWALLVRS</sequence>
<reference evidence="4" key="1">
    <citation type="submission" date="2020-11" db="EMBL/GenBank/DDBJ databases">
        <authorList>
            <person name="Tran Van P."/>
        </authorList>
    </citation>
    <scope>NUCLEOTIDE SEQUENCE</scope>
</reference>
<dbReference type="PROSITE" id="PS50082">
    <property type="entry name" value="WD_REPEATS_2"/>
    <property type="match status" value="5"/>
</dbReference>
<evidence type="ECO:0000256" key="1">
    <source>
        <dbReference type="ARBA" id="ARBA00022574"/>
    </source>
</evidence>
<dbReference type="GO" id="GO:0000724">
    <property type="term" value="P:double-strand break repair via homologous recombination"/>
    <property type="evidence" value="ECO:0007669"/>
    <property type="project" value="TreeGrafter"/>
</dbReference>
<dbReference type="FunFam" id="2.130.10.10:FF:000543">
    <property type="entry name" value="WD repeat-containing protein 48 homolog"/>
    <property type="match status" value="1"/>
</dbReference>
<evidence type="ECO:0000256" key="2">
    <source>
        <dbReference type="ARBA" id="ARBA00022737"/>
    </source>
</evidence>
<dbReference type="GO" id="GO:0043130">
    <property type="term" value="F:ubiquitin binding"/>
    <property type="evidence" value="ECO:0007669"/>
    <property type="project" value="TreeGrafter"/>
</dbReference>
<feature type="repeat" description="WD" evidence="3">
    <location>
        <begin position="99"/>
        <end position="140"/>
    </location>
</feature>
<dbReference type="PANTHER" id="PTHR19862:SF14">
    <property type="entry name" value="WD REPEAT-CONTAINING PROTEIN 48"/>
    <property type="match status" value="1"/>
</dbReference>
<dbReference type="InterPro" id="IPR019775">
    <property type="entry name" value="WD40_repeat_CS"/>
</dbReference>
<dbReference type="CDD" id="cd00200">
    <property type="entry name" value="WD40"/>
    <property type="match status" value="1"/>
</dbReference>
<proteinExistence type="predicted"/>
<dbReference type="EMBL" id="OD564949">
    <property type="protein sequence ID" value="CAD7440342.1"/>
    <property type="molecule type" value="Genomic_DNA"/>
</dbReference>
<dbReference type="SMART" id="SM00320">
    <property type="entry name" value="WD40"/>
    <property type="match status" value="5"/>
</dbReference>
<evidence type="ECO:0000313" key="4">
    <source>
        <dbReference type="EMBL" id="CAD7440342.1"/>
    </source>
</evidence>
<dbReference type="PANTHER" id="PTHR19862">
    <property type="entry name" value="WD REPEAT-CONTAINING PROTEIN 48"/>
    <property type="match status" value="1"/>
</dbReference>
<dbReference type="InterPro" id="IPR051246">
    <property type="entry name" value="WDR48"/>
</dbReference>
<dbReference type="AlphaFoldDB" id="A0A7R9HXY8"/>